<dbReference type="Proteomes" id="UP000009234">
    <property type="component" value="Chromosome"/>
</dbReference>
<protein>
    <submittedName>
        <fullName evidence="1">Uncharacterized protein</fullName>
    </submittedName>
</protein>
<sequence length="217" mass="25820">MEERDLHKQDAVCQLTGGEVKEENEELYRGSQEDNALRKIYAAKTYKFIYPSESCPYRVGYDCELRKVNVYETSKHYYSDTCCKSRYHKRCRHFADKVSTIKENRYFKASYCCPYLVEGVCILRNVNMRGQNRAFYDSTCCKTEYIRRCPHFHEAVGRIKKRPQVISGKDCCPHLDKGRCRVREIDVKKRCRDFHDHTCCKKKYHKCCPHYARVDVD</sequence>
<dbReference type="STRING" id="696281.Desru_3807"/>
<name>F6DQL0_DESRL</name>
<dbReference type="EMBL" id="CP002780">
    <property type="protein sequence ID" value="AEG62007.1"/>
    <property type="molecule type" value="Genomic_DNA"/>
</dbReference>
<organism evidence="1 2">
    <name type="scientific">Desulforamulus ruminis (strain ATCC 23193 / DSM 2154 / NCIMB 8452 / DL)</name>
    <name type="common">Desulfotomaculum ruminis</name>
    <dbReference type="NCBI Taxonomy" id="696281"/>
    <lineage>
        <taxon>Bacteria</taxon>
        <taxon>Bacillati</taxon>
        <taxon>Bacillota</taxon>
        <taxon>Clostridia</taxon>
        <taxon>Eubacteriales</taxon>
        <taxon>Peptococcaceae</taxon>
        <taxon>Desulforamulus</taxon>
    </lineage>
</organism>
<dbReference type="KEGG" id="dru:Desru_3807"/>
<keyword evidence="2" id="KW-1185">Reference proteome</keyword>
<evidence type="ECO:0000313" key="2">
    <source>
        <dbReference type="Proteomes" id="UP000009234"/>
    </source>
</evidence>
<accession>F6DQL0</accession>
<reference evidence="1 2" key="2">
    <citation type="journal article" date="2012" name="Stand. Genomic Sci.">
        <title>Complete genome sequence of the sulfate-reducing firmicute Desulfotomaculum ruminis type strain (DL(T)).</title>
        <authorList>
            <person name="Spring S."/>
            <person name="Visser M."/>
            <person name="Lu M."/>
            <person name="Copeland A."/>
            <person name="Lapidus A."/>
            <person name="Lucas S."/>
            <person name="Cheng J.F."/>
            <person name="Han C."/>
            <person name="Tapia R."/>
            <person name="Goodwin L.A."/>
            <person name="Pitluck S."/>
            <person name="Ivanova N."/>
            <person name="Land M."/>
            <person name="Hauser L."/>
            <person name="Larimer F."/>
            <person name="Rohde M."/>
            <person name="Goker M."/>
            <person name="Detter J.C."/>
            <person name="Kyrpides N.C."/>
            <person name="Woyke T."/>
            <person name="Schaap P.J."/>
            <person name="Plugge C.M."/>
            <person name="Muyzer G."/>
            <person name="Kuever J."/>
            <person name="Pereira I.A."/>
            <person name="Parshina S.N."/>
            <person name="Bernier-Latmani R."/>
            <person name="Stams A.J."/>
            <person name="Klenk H.P."/>
        </authorList>
    </citation>
    <scope>NUCLEOTIDE SEQUENCE [LARGE SCALE GENOMIC DNA]</scope>
    <source>
        <strain evidence="2">ATCC 23193 / DSM 2154 / NCIB 8452 / DL</strain>
    </source>
</reference>
<dbReference type="HOGENOM" id="CLU_1270621_0_0_9"/>
<proteinExistence type="predicted"/>
<evidence type="ECO:0000313" key="1">
    <source>
        <dbReference type="EMBL" id="AEG62007.1"/>
    </source>
</evidence>
<reference evidence="2" key="1">
    <citation type="submission" date="2011-05" db="EMBL/GenBank/DDBJ databases">
        <title>Complete sequence of Desulfotomaculum ruminis DSM 2154.</title>
        <authorList>
            <person name="Lucas S."/>
            <person name="Copeland A."/>
            <person name="Lapidus A."/>
            <person name="Cheng J.-F."/>
            <person name="Goodwin L."/>
            <person name="Pitluck S."/>
            <person name="Lu M."/>
            <person name="Detter J.C."/>
            <person name="Han C."/>
            <person name="Tapia R."/>
            <person name="Land M."/>
            <person name="Hauser L."/>
            <person name="Kyrpides N."/>
            <person name="Ivanova N."/>
            <person name="Mikhailova N."/>
            <person name="Pagani I."/>
            <person name="Stams A.J.M."/>
            <person name="Plugge C.M."/>
            <person name="Muyzer G."/>
            <person name="Kuever J."/>
            <person name="Parshina S.N."/>
            <person name="Ivanova A.E."/>
            <person name="Nazina T.N."/>
            <person name="Brambilla E."/>
            <person name="Spring S."/>
            <person name="Klenk H.-P."/>
            <person name="Woyke T."/>
        </authorList>
    </citation>
    <scope>NUCLEOTIDE SEQUENCE [LARGE SCALE GENOMIC DNA]</scope>
    <source>
        <strain evidence="2">ATCC 23193 / DSM 2154 / NCIB 8452 / DL</strain>
    </source>
</reference>
<dbReference type="RefSeq" id="WP_013843752.1">
    <property type="nucleotide sequence ID" value="NC_015589.1"/>
</dbReference>
<gene>
    <name evidence="1" type="ordered locus">Desru_3807</name>
</gene>
<dbReference type="AlphaFoldDB" id="F6DQL0"/>